<keyword evidence="3" id="KW-0731">Sigma factor</keyword>
<dbReference type="SUPFAM" id="SSF88659">
    <property type="entry name" value="Sigma3 and sigma4 domains of RNA polymerase sigma factors"/>
    <property type="match status" value="1"/>
</dbReference>
<evidence type="ECO:0000313" key="8">
    <source>
        <dbReference type="EMBL" id="KQM09305.1"/>
    </source>
</evidence>
<dbReference type="PANTHER" id="PTHR43133">
    <property type="entry name" value="RNA POLYMERASE ECF-TYPE SIGMA FACTO"/>
    <property type="match status" value="1"/>
</dbReference>
<organism evidence="8 9">
    <name type="scientific">Candidatus [Bacteroides] periocalifornicus</name>
    <dbReference type="NCBI Taxonomy" id="1702214"/>
    <lineage>
        <taxon>Bacteria</taxon>
        <taxon>Pseudomonadati</taxon>
        <taxon>Bacteroidota</taxon>
    </lineage>
</organism>
<dbReference type="InterPro" id="IPR039425">
    <property type="entry name" value="RNA_pol_sigma-70-like"/>
</dbReference>
<evidence type="ECO:0000259" key="7">
    <source>
        <dbReference type="Pfam" id="PF08281"/>
    </source>
</evidence>
<evidence type="ECO:0008006" key="10">
    <source>
        <dbReference type="Google" id="ProtNLM"/>
    </source>
</evidence>
<comment type="similarity">
    <text evidence="1">Belongs to the sigma-70 factor family. ECF subfamily.</text>
</comment>
<sequence>MTQVEKDNALLIQRFLSEGDQEALNLLFSRYSGKVFAYLYTSLNDRSVASDVMQEVFCKALRSIQEGRYVDTYRFEAWLMRITHNAAMDFYRDRRRTRDLFAESTPSSAFSTSSDYDPERELTLSQSKKNLRRLIQKLPPAQRQVVIMRLYMGLSFQEIATHTDVSINTALGRMRYALLNMRRYAERDNLQLV</sequence>
<reference evidence="8" key="1">
    <citation type="submission" date="2015-08" db="EMBL/GenBank/DDBJ databases">
        <title>Candidatus Bacteriodes Periocalifornicus.</title>
        <authorList>
            <person name="McLean J.S."/>
            <person name="Kelley S."/>
        </authorList>
    </citation>
    <scope>NUCLEOTIDE SEQUENCE [LARGE SCALE GENOMIC DNA]</scope>
    <source>
        <strain evidence="8">12B</strain>
    </source>
</reference>
<protein>
    <recommendedName>
        <fullName evidence="10">RNA polymerase subunit sigma-24</fullName>
    </recommendedName>
</protein>
<dbReference type="NCBIfam" id="TIGR02937">
    <property type="entry name" value="sigma70-ECF"/>
    <property type="match status" value="1"/>
</dbReference>
<keyword evidence="2" id="KW-0805">Transcription regulation</keyword>
<feature type="domain" description="RNA polymerase sigma-70 region 2" evidence="6">
    <location>
        <begin position="27"/>
        <end position="97"/>
    </location>
</feature>
<dbReference type="SUPFAM" id="SSF88946">
    <property type="entry name" value="Sigma2 domain of RNA polymerase sigma factors"/>
    <property type="match status" value="1"/>
</dbReference>
<dbReference type="InterPro" id="IPR007627">
    <property type="entry name" value="RNA_pol_sigma70_r2"/>
</dbReference>
<evidence type="ECO:0000256" key="3">
    <source>
        <dbReference type="ARBA" id="ARBA00023082"/>
    </source>
</evidence>
<evidence type="ECO:0000256" key="1">
    <source>
        <dbReference type="ARBA" id="ARBA00010641"/>
    </source>
</evidence>
<dbReference type="AlphaFoldDB" id="A0A0Q4B8D3"/>
<feature type="domain" description="RNA polymerase sigma factor 70 region 4 type 2" evidence="7">
    <location>
        <begin position="130"/>
        <end position="169"/>
    </location>
</feature>
<evidence type="ECO:0000256" key="5">
    <source>
        <dbReference type="ARBA" id="ARBA00023163"/>
    </source>
</evidence>
<dbReference type="InterPro" id="IPR013325">
    <property type="entry name" value="RNA_pol_sigma_r2"/>
</dbReference>
<keyword evidence="5" id="KW-0804">Transcription</keyword>
<dbReference type="EMBL" id="LIIK01000008">
    <property type="protein sequence ID" value="KQM09305.1"/>
    <property type="molecule type" value="Genomic_DNA"/>
</dbReference>
<comment type="caution">
    <text evidence="8">The sequence shown here is derived from an EMBL/GenBank/DDBJ whole genome shotgun (WGS) entry which is preliminary data.</text>
</comment>
<dbReference type="Proteomes" id="UP000054172">
    <property type="component" value="Unassembled WGS sequence"/>
</dbReference>
<evidence type="ECO:0000256" key="4">
    <source>
        <dbReference type="ARBA" id="ARBA00023125"/>
    </source>
</evidence>
<dbReference type="InterPro" id="IPR014284">
    <property type="entry name" value="RNA_pol_sigma-70_dom"/>
</dbReference>
<dbReference type="GO" id="GO:0006352">
    <property type="term" value="P:DNA-templated transcription initiation"/>
    <property type="evidence" value="ECO:0007669"/>
    <property type="project" value="InterPro"/>
</dbReference>
<dbReference type="Gene3D" id="1.10.1740.10">
    <property type="match status" value="1"/>
</dbReference>
<dbReference type="InterPro" id="IPR013324">
    <property type="entry name" value="RNA_pol_sigma_r3/r4-like"/>
</dbReference>
<dbReference type="GO" id="GO:0016987">
    <property type="term" value="F:sigma factor activity"/>
    <property type="evidence" value="ECO:0007669"/>
    <property type="project" value="UniProtKB-KW"/>
</dbReference>
<dbReference type="InterPro" id="IPR013249">
    <property type="entry name" value="RNA_pol_sigma70_r4_t2"/>
</dbReference>
<dbReference type="STRING" id="1702214.AL399_02535"/>
<evidence type="ECO:0000256" key="2">
    <source>
        <dbReference type="ARBA" id="ARBA00023015"/>
    </source>
</evidence>
<dbReference type="CDD" id="cd06171">
    <property type="entry name" value="Sigma70_r4"/>
    <property type="match status" value="1"/>
</dbReference>
<dbReference type="Gene3D" id="1.10.10.10">
    <property type="entry name" value="Winged helix-like DNA-binding domain superfamily/Winged helix DNA-binding domain"/>
    <property type="match status" value="1"/>
</dbReference>
<dbReference type="PANTHER" id="PTHR43133:SF8">
    <property type="entry name" value="RNA POLYMERASE SIGMA FACTOR HI_1459-RELATED"/>
    <property type="match status" value="1"/>
</dbReference>
<dbReference type="Pfam" id="PF04542">
    <property type="entry name" value="Sigma70_r2"/>
    <property type="match status" value="1"/>
</dbReference>
<keyword evidence="9" id="KW-1185">Reference proteome</keyword>
<evidence type="ECO:0000259" key="6">
    <source>
        <dbReference type="Pfam" id="PF04542"/>
    </source>
</evidence>
<dbReference type="PATRIC" id="fig|1702214.3.peg.697"/>
<dbReference type="GO" id="GO:0003677">
    <property type="term" value="F:DNA binding"/>
    <property type="evidence" value="ECO:0007669"/>
    <property type="project" value="UniProtKB-KW"/>
</dbReference>
<dbReference type="Pfam" id="PF08281">
    <property type="entry name" value="Sigma70_r4_2"/>
    <property type="match status" value="1"/>
</dbReference>
<proteinExistence type="inferred from homology"/>
<dbReference type="InterPro" id="IPR036388">
    <property type="entry name" value="WH-like_DNA-bd_sf"/>
</dbReference>
<accession>A0A0Q4B8D3</accession>
<name>A0A0Q4B8D3_9BACT</name>
<evidence type="ECO:0000313" key="9">
    <source>
        <dbReference type="Proteomes" id="UP000054172"/>
    </source>
</evidence>
<gene>
    <name evidence="8" type="ORF">AL399_02535</name>
</gene>
<keyword evidence="4" id="KW-0238">DNA-binding</keyword>